<organism evidence="1 2">
    <name type="scientific">Streptomyces graminofaciens</name>
    <dbReference type="NCBI Taxonomy" id="68212"/>
    <lineage>
        <taxon>Bacteria</taxon>
        <taxon>Bacillati</taxon>
        <taxon>Actinomycetota</taxon>
        <taxon>Actinomycetes</taxon>
        <taxon>Kitasatosporales</taxon>
        <taxon>Streptomycetaceae</taxon>
        <taxon>Streptomyces</taxon>
    </lineage>
</organism>
<gene>
    <name evidence="1" type="ORF">SGFS_054310</name>
</gene>
<sequence length="56" mass="6111">MSAPRPTAMIDCTPIGIYRQRLSSPELRFEVELGPVVRAGEAVTGCLRQLGMSEGY</sequence>
<evidence type="ECO:0000313" key="2">
    <source>
        <dbReference type="Proteomes" id="UP001321542"/>
    </source>
</evidence>
<accession>A0ABN5VL25</accession>
<protein>
    <submittedName>
        <fullName evidence="1">Uncharacterized protein</fullName>
    </submittedName>
</protein>
<reference evidence="1 2" key="1">
    <citation type="journal article" date="2010" name="ChemBioChem">
        <title>Cloning and characterization of the biosynthetic gene cluster of 16-membered macrolide antibiotic FD-891: involvement of a dual functional cytochrome P450 monooxygenase catalyzing epoxidation and hydroxylation.</title>
        <authorList>
            <person name="Kudo F."/>
            <person name="Motegi A."/>
            <person name="Mizoue K."/>
            <person name="Eguchi T."/>
        </authorList>
    </citation>
    <scope>NUCLEOTIDE SEQUENCE [LARGE SCALE GENOMIC DNA]</scope>
    <source>
        <strain evidence="1 2">A-8890</strain>
    </source>
</reference>
<dbReference type="EMBL" id="AP018448">
    <property type="protein sequence ID" value="BBC34137.1"/>
    <property type="molecule type" value="Genomic_DNA"/>
</dbReference>
<evidence type="ECO:0000313" key="1">
    <source>
        <dbReference type="EMBL" id="BBC34137.1"/>
    </source>
</evidence>
<reference evidence="1 2" key="2">
    <citation type="journal article" date="2023" name="ChemBioChem">
        <title>Acyltransferase Domain Exchange between Two Independent Type I Polyketide Synthases in the Same Producer Strain of Macrolide Antibiotics.</title>
        <authorList>
            <person name="Kudo F."/>
            <person name="Kishikawa K."/>
            <person name="Tsuboi K."/>
            <person name="Kido T."/>
            <person name="Usui T."/>
            <person name="Hashimoto J."/>
            <person name="Shin-Ya K."/>
            <person name="Miyanaga A."/>
            <person name="Eguchi T."/>
        </authorList>
    </citation>
    <scope>NUCLEOTIDE SEQUENCE [LARGE SCALE GENOMIC DNA]</scope>
    <source>
        <strain evidence="1 2">A-8890</strain>
    </source>
</reference>
<dbReference type="Proteomes" id="UP001321542">
    <property type="component" value="Chromosome"/>
</dbReference>
<name>A0ABN5VL25_9ACTN</name>
<proteinExistence type="predicted"/>
<keyword evidence="2" id="KW-1185">Reference proteome</keyword>